<comment type="caution">
    <text evidence="1">The sequence shown here is derived from an EMBL/GenBank/DDBJ whole genome shotgun (WGS) entry which is preliminary data.</text>
</comment>
<reference evidence="1" key="1">
    <citation type="submission" date="2021-04" db="EMBL/GenBank/DDBJ databases">
        <authorList>
            <consortium name="Molecular Ecology Group"/>
        </authorList>
    </citation>
    <scope>NUCLEOTIDE SEQUENCE</scope>
</reference>
<sequence>FLQLRGVQSLLPVQHSRCSHIQPNNMRIQTRCIQAKLILCIQNNNGLQLQPHNHITMETCLSLITWL</sequence>
<feature type="non-terminal residue" evidence="1">
    <location>
        <position position="1"/>
    </location>
</feature>
<name>A0A8S3ZFP6_9EUPU</name>
<proteinExistence type="predicted"/>
<gene>
    <name evidence="1" type="ORF">CUNI_LOCUS12526</name>
</gene>
<dbReference type="AlphaFoldDB" id="A0A8S3ZFP6"/>
<dbReference type="Proteomes" id="UP000678393">
    <property type="component" value="Unassembled WGS sequence"/>
</dbReference>
<feature type="non-terminal residue" evidence="1">
    <location>
        <position position="67"/>
    </location>
</feature>
<organism evidence="1 2">
    <name type="scientific">Candidula unifasciata</name>
    <dbReference type="NCBI Taxonomy" id="100452"/>
    <lineage>
        <taxon>Eukaryota</taxon>
        <taxon>Metazoa</taxon>
        <taxon>Spiralia</taxon>
        <taxon>Lophotrochozoa</taxon>
        <taxon>Mollusca</taxon>
        <taxon>Gastropoda</taxon>
        <taxon>Heterobranchia</taxon>
        <taxon>Euthyneura</taxon>
        <taxon>Panpulmonata</taxon>
        <taxon>Eupulmonata</taxon>
        <taxon>Stylommatophora</taxon>
        <taxon>Helicina</taxon>
        <taxon>Helicoidea</taxon>
        <taxon>Geomitridae</taxon>
        <taxon>Candidula</taxon>
    </lineage>
</organism>
<dbReference type="EMBL" id="CAJHNH020002515">
    <property type="protein sequence ID" value="CAG5126968.1"/>
    <property type="molecule type" value="Genomic_DNA"/>
</dbReference>
<accession>A0A8S3ZFP6</accession>
<protein>
    <submittedName>
        <fullName evidence="1">Uncharacterized protein</fullName>
    </submittedName>
</protein>
<evidence type="ECO:0000313" key="1">
    <source>
        <dbReference type="EMBL" id="CAG5126968.1"/>
    </source>
</evidence>
<evidence type="ECO:0000313" key="2">
    <source>
        <dbReference type="Proteomes" id="UP000678393"/>
    </source>
</evidence>
<keyword evidence="2" id="KW-1185">Reference proteome</keyword>